<accession>X1GQW1</accession>
<protein>
    <submittedName>
        <fullName evidence="1">Uncharacterized protein</fullName>
    </submittedName>
</protein>
<name>X1GQW1_9ZZZZ</name>
<evidence type="ECO:0000313" key="1">
    <source>
        <dbReference type="EMBL" id="GAH43964.1"/>
    </source>
</evidence>
<sequence>EVKEFSRSFDFLNILIGTHLPVSVDELVAAALRQMSQAHEDPHIFLVAAGKELAILLSGQFNQLKAILGRLK</sequence>
<gene>
    <name evidence="1" type="ORF">S03H2_21333</name>
</gene>
<comment type="caution">
    <text evidence="1">The sequence shown here is derived from an EMBL/GenBank/DDBJ whole genome shotgun (WGS) entry which is preliminary data.</text>
</comment>
<proteinExistence type="predicted"/>
<dbReference type="EMBL" id="BARU01011341">
    <property type="protein sequence ID" value="GAH43964.1"/>
    <property type="molecule type" value="Genomic_DNA"/>
</dbReference>
<organism evidence="1">
    <name type="scientific">marine sediment metagenome</name>
    <dbReference type="NCBI Taxonomy" id="412755"/>
    <lineage>
        <taxon>unclassified sequences</taxon>
        <taxon>metagenomes</taxon>
        <taxon>ecological metagenomes</taxon>
    </lineage>
</organism>
<dbReference type="AlphaFoldDB" id="X1GQW1"/>
<reference evidence="1" key="1">
    <citation type="journal article" date="2014" name="Front. Microbiol.">
        <title>High frequency of phylogenetically diverse reductive dehalogenase-homologous genes in deep subseafloor sedimentary metagenomes.</title>
        <authorList>
            <person name="Kawai M."/>
            <person name="Futagami T."/>
            <person name="Toyoda A."/>
            <person name="Takaki Y."/>
            <person name="Nishi S."/>
            <person name="Hori S."/>
            <person name="Arai W."/>
            <person name="Tsubouchi T."/>
            <person name="Morono Y."/>
            <person name="Uchiyama I."/>
            <person name="Ito T."/>
            <person name="Fujiyama A."/>
            <person name="Inagaki F."/>
            <person name="Takami H."/>
        </authorList>
    </citation>
    <scope>NUCLEOTIDE SEQUENCE</scope>
    <source>
        <strain evidence="1">Expedition CK06-06</strain>
    </source>
</reference>
<feature type="non-terminal residue" evidence="1">
    <location>
        <position position="1"/>
    </location>
</feature>